<feature type="compositionally biased region" description="Low complexity" evidence="3">
    <location>
        <begin position="109"/>
        <end position="118"/>
    </location>
</feature>
<feature type="region of interest" description="Disordered" evidence="3">
    <location>
        <begin position="1"/>
        <end position="84"/>
    </location>
</feature>
<dbReference type="Proteomes" id="UP001642405">
    <property type="component" value="Unassembled WGS sequence"/>
</dbReference>
<feature type="compositionally biased region" description="Low complexity" evidence="3">
    <location>
        <begin position="1213"/>
        <end position="1229"/>
    </location>
</feature>
<evidence type="ECO:0000256" key="3">
    <source>
        <dbReference type="SAM" id="MobiDB-lite"/>
    </source>
</evidence>
<feature type="compositionally biased region" description="Gly residues" evidence="3">
    <location>
        <begin position="1150"/>
        <end position="1161"/>
    </location>
</feature>
<dbReference type="InterPro" id="IPR036322">
    <property type="entry name" value="WD40_repeat_dom_sf"/>
</dbReference>
<feature type="region of interest" description="Disordered" evidence="3">
    <location>
        <begin position="377"/>
        <end position="418"/>
    </location>
</feature>
<feature type="region of interest" description="Disordered" evidence="3">
    <location>
        <begin position="96"/>
        <end position="118"/>
    </location>
</feature>
<proteinExistence type="predicted"/>
<feature type="compositionally biased region" description="Polar residues" evidence="3">
    <location>
        <begin position="1201"/>
        <end position="1212"/>
    </location>
</feature>
<evidence type="ECO:0000313" key="6">
    <source>
        <dbReference type="Proteomes" id="UP001642405"/>
    </source>
</evidence>
<name>A0ABP0ATZ9_9PEZI</name>
<dbReference type="PANTHER" id="PTHR22746">
    <property type="entry name" value="RAB6A-GEF COMPLEX PARTNER PROTEIN 1"/>
    <property type="match status" value="1"/>
</dbReference>
<evidence type="ECO:0000259" key="4">
    <source>
        <dbReference type="Pfam" id="PF07064"/>
    </source>
</evidence>
<feature type="compositionally biased region" description="Polar residues" evidence="3">
    <location>
        <begin position="73"/>
        <end position="84"/>
    </location>
</feature>
<dbReference type="SUPFAM" id="SSF101908">
    <property type="entry name" value="Putative isomerase YbhE"/>
    <property type="match status" value="1"/>
</dbReference>
<dbReference type="EMBL" id="CAWUHB010000003">
    <property type="protein sequence ID" value="CAK7210735.1"/>
    <property type="molecule type" value="Genomic_DNA"/>
</dbReference>
<comment type="subcellular location">
    <subcellularLocation>
        <location evidence="1">Membrane</location>
    </subcellularLocation>
</comment>
<dbReference type="InterPro" id="IPR040096">
    <property type="entry name" value="Ric1"/>
</dbReference>
<evidence type="ECO:0000313" key="5">
    <source>
        <dbReference type="EMBL" id="CAK7210735.1"/>
    </source>
</evidence>
<feature type="region of interest" description="Disordered" evidence="3">
    <location>
        <begin position="250"/>
        <end position="270"/>
    </location>
</feature>
<feature type="compositionally biased region" description="Polar residues" evidence="3">
    <location>
        <begin position="1165"/>
        <end position="1194"/>
    </location>
</feature>
<dbReference type="PANTHER" id="PTHR22746:SF10">
    <property type="entry name" value="GUANINE NUCLEOTIDE EXCHANGE FACTOR SUBUNIT RIC1"/>
    <property type="match status" value="1"/>
</dbReference>
<accession>A0ABP0ATZ9</accession>
<sequence length="1229" mass="133718">MYWPAATPRVYSTSTSRQAPVPAVTVSYDGLAPPPTPGPSSSPPLGEARPDQQLQLQQQQQQQQQSGRPATLNPDQSQPPRSASIVSLHGQAANQNHDALGLPVPGASPLIPNTPLTPTTPAIKPVEHGFYANDDGPAGYSYPVRHVSPLVLPTTEPVLALRMSRQNHLFATITATSMTIWQAKPTVILAVVVRSDKSLASYGENVDLLFRPDSMIIVVYTRRGYLITYTVATDSVSQVYKSQFTNPTNVQRRRQSHIGDPGHDRPDQILWGPGEGSGIRDYSVRFRMVIKVDAGIESALALDEELIVATTKPAAVQCIRWARDGSNNQTSTELLSKMGWLDKKVTVREMTHDKPMSLSTWVISDGKAYAVQRNANPPALAPAPARAPQFSANDASSAHSAASSSSASTPPPAAPATPEVPLATVVAASTPTSGSGTATPPPSSHKKLFRGHCFHVPKSEDEHAMRATINARFSLIAVGCVDGIVRVYSVKDYAGNVPFSHVYRPPVSVLTTGRLTKMAYSPDGYCLFAGYENGWATWSVYGKPLGHSFNGERTMADNNSEDWLSGVRDVSWMGNSGDVLLVTKENPSIWLLEMARSAAAGCYSPANLFRTVLHTNQNIMVYRGYDLPDLTTISAEPSLWHTARIPATYLVNQWPIRCTVISSDGRYVAVAGRRGLAHYSIGSGRWRTFANVATENEFTVRGGMCWYQNLLVAAVEVDRSYELRLYPREALLDNSSIVFREPMRSPIVLITPSGDDSLLVYTYENILYHYIFVPTSNGSVRLMQMGHIGFHGIVRSPARVRGLSWVLPESQLYGGDPSMDVAMASVLVLVDGKLVLFQPSCNEEGARKYDMRIIAQSVEFYVCMKDQPFSFLPAAATQTPTAPGAAASDETLQKSLWLFDGGELKLWTDTHEVLEAVVTSGNVAPPITIDLDFYPLSILLSKALVLGVEPELVQRRDVSFSFFRYTIRTHLFLPDVLRAYLGENKALPALRLAQQYQHLAYFAHALEVLLHQVLDEEVDSAPKPEAAVLPRVLSLLSSFRAYLDIVVQCTRKTEVRSWRTLFAYLPPPQELFEESLLRGSLKTAGGYLLILHTFDELATASEQGVRLLRQAMHEGDWELCKELARFLAAMDDSGQTLREALALANAASGPEGGGGENGGNGVHHSPSSSTLALGNSRLSSNASEALNPTTSSSHLAVPRRNGNTSQSESDALSTSDDGSSIDSGTVGGH</sequence>
<evidence type="ECO:0000256" key="2">
    <source>
        <dbReference type="ARBA" id="ARBA00023136"/>
    </source>
</evidence>
<dbReference type="Pfam" id="PF07064">
    <property type="entry name" value="RIC1"/>
    <property type="match status" value="1"/>
</dbReference>
<dbReference type="Pfam" id="PF25440">
    <property type="entry name" value="Beta-prop_RIC1_2nd"/>
    <property type="match status" value="1"/>
</dbReference>
<feature type="domain" description="RIC1 C-terminal alpha solenoid region" evidence="4">
    <location>
        <begin position="975"/>
        <end position="1144"/>
    </location>
</feature>
<feature type="compositionally biased region" description="Low complexity" evidence="3">
    <location>
        <begin position="52"/>
        <end position="65"/>
    </location>
</feature>
<dbReference type="InterPro" id="IPR015943">
    <property type="entry name" value="WD40/YVTN_repeat-like_dom_sf"/>
</dbReference>
<dbReference type="Gene3D" id="2.130.10.10">
    <property type="entry name" value="YVTN repeat-like/Quinoprotein amine dehydrogenase"/>
    <property type="match status" value="1"/>
</dbReference>
<evidence type="ECO:0000256" key="1">
    <source>
        <dbReference type="ARBA" id="ARBA00004370"/>
    </source>
</evidence>
<feature type="region of interest" description="Disordered" evidence="3">
    <location>
        <begin position="1147"/>
        <end position="1229"/>
    </location>
</feature>
<feature type="compositionally biased region" description="Pro residues" evidence="3">
    <location>
        <begin position="32"/>
        <end position="42"/>
    </location>
</feature>
<gene>
    <name evidence="5" type="primary">RIC1</name>
    <name evidence="5" type="ORF">SCUCBS95973_000889</name>
</gene>
<comment type="caution">
    <text evidence="5">The sequence shown here is derived from an EMBL/GenBank/DDBJ whole genome shotgun (WGS) entry which is preliminary data.</text>
</comment>
<feature type="compositionally biased region" description="Low complexity" evidence="3">
    <location>
        <begin position="377"/>
        <end position="408"/>
    </location>
</feature>
<dbReference type="SUPFAM" id="SSF50978">
    <property type="entry name" value="WD40 repeat-like"/>
    <property type="match status" value="1"/>
</dbReference>
<dbReference type="InterPro" id="IPR009771">
    <property type="entry name" value="RIC1_C"/>
</dbReference>
<organism evidence="5 6">
    <name type="scientific">Sporothrix curviconia</name>
    <dbReference type="NCBI Taxonomy" id="1260050"/>
    <lineage>
        <taxon>Eukaryota</taxon>
        <taxon>Fungi</taxon>
        <taxon>Dikarya</taxon>
        <taxon>Ascomycota</taxon>
        <taxon>Pezizomycotina</taxon>
        <taxon>Sordariomycetes</taxon>
        <taxon>Sordariomycetidae</taxon>
        <taxon>Ophiostomatales</taxon>
        <taxon>Ophiostomataceae</taxon>
        <taxon>Sporothrix</taxon>
    </lineage>
</organism>
<keyword evidence="2" id="KW-0472">Membrane</keyword>
<protein>
    <submittedName>
        <fullName evidence="5">WD40 repeat protein</fullName>
    </submittedName>
</protein>
<reference evidence="5 6" key="1">
    <citation type="submission" date="2024-01" db="EMBL/GenBank/DDBJ databases">
        <authorList>
            <person name="Allen C."/>
            <person name="Tagirdzhanova G."/>
        </authorList>
    </citation>
    <scope>NUCLEOTIDE SEQUENCE [LARGE SCALE GENOMIC DNA]</scope>
</reference>
<dbReference type="SUPFAM" id="SSF81995">
    <property type="entry name" value="beta-sandwich domain of Sec23/24"/>
    <property type="match status" value="1"/>
</dbReference>
<keyword evidence="6" id="KW-1185">Reference proteome</keyword>